<feature type="chain" id="PRO_5038941143" evidence="1">
    <location>
        <begin position="22"/>
        <end position="57"/>
    </location>
</feature>
<comment type="caution">
    <text evidence="2">The sequence shown here is derived from an EMBL/GenBank/DDBJ whole genome shotgun (WGS) entry which is preliminary data.</text>
</comment>
<proteinExistence type="predicted"/>
<evidence type="ECO:0000256" key="1">
    <source>
        <dbReference type="SAM" id="SignalP"/>
    </source>
</evidence>
<dbReference type="AlphaFoldDB" id="A0A7K0E1H3"/>
<keyword evidence="3" id="KW-1185">Reference proteome</keyword>
<evidence type="ECO:0000313" key="2">
    <source>
        <dbReference type="EMBL" id="MQY31940.1"/>
    </source>
</evidence>
<feature type="signal peptide" evidence="1">
    <location>
        <begin position="1"/>
        <end position="21"/>
    </location>
</feature>
<name>A0A7K0E1H3_9NOCA</name>
<dbReference type="Proteomes" id="UP000431401">
    <property type="component" value="Unassembled WGS sequence"/>
</dbReference>
<accession>A0A7K0E1H3</accession>
<evidence type="ECO:0000313" key="3">
    <source>
        <dbReference type="Proteomes" id="UP000431401"/>
    </source>
</evidence>
<gene>
    <name evidence="2" type="ORF">NRB56_75520</name>
</gene>
<reference evidence="2 3" key="1">
    <citation type="submission" date="2019-10" db="EMBL/GenBank/DDBJ databases">
        <title>Nocardia macrotermitis sp. nov. and Nocardia aurantia sp. nov., isolated from the gut of fungus growing-termite Macrotermes natalensis.</title>
        <authorList>
            <person name="Benndorf R."/>
            <person name="Schwitalla J."/>
            <person name="Martin K."/>
            <person name="De Beer W."/>
            <person name="Kaster A.-K."/>
            <person name="Vollmers J."/>
            <person name="Poulsen M."/>
            <person name="Beemelmanns C."/>
        </authorList>
    </citation>
    <scope>NUCLEOTIDE SEQUENCE [LARGE SCALE GENOMIC DNA]</scope>
    <source>
        <strain evidence="2 3">RB56</strain>
    </source>
</reference>
<dbReference type="EMBL" id="WEGI01000027">
    <property type="protein sequence ID" value="MQY31940.1"/>
    <property type="molecule type" value="Genomic_DNA"/>
</dbReference>
<sequence length="57" mass="5948">MAYDLLVTALAAALLAGALTAARSLSNPQISESQPPPEPAIVYRLIFGGHTRATRKG</sequence>
<keyword evidence="1" id="KW-0732">Signal</keyword>
<organism evidence="2 3">
    <name type="scientific">Nocardia aurantia</name>
    <dbReference type="NCBI Taxonomy" id="2585199"/>
    <lineage>
        <taxon>Bacteria</taxon>
        <taxon>Bacillati</taxon>
        <taxon>Actinomycetota</taxon>
        <taxon>Actinomycetes</taxon>
        <taxon>Mycobacteriales</taxon>
        <taxon>Nocardiaceae</taxon>
        <taxon>Nocardia</taxon>
    </lineage>
</organism>
<protein>
    <submittedName>
        <fullName evidence="2">Uncharacterized protein</fullName>
    </submittedName>
</protein>